<feature type="region of interest" description="Disordered" evidence="1">
    <location>
        <begin position="490"/>
        <end position="527"/>
    </location>
</feature>
<dbReference type="RefSeq" id="XP_068346856.1">
    <property type="nucleotide sequence ID" value="XM_068512944.1"/>
</dbReference>
<sequence length="527" mass="58830">MLNLSILALSLISHKQYSPFFASTDNILFQNSKFIAFLSPSILSFGNLKVTNSYFSKFLETPIIFQNAVYSETQEYSISADIASSTFQQCQGTNGGAIYIAASIEYIRVARTIFAYCTASAHGGAINCEYDLNSFTFSSSRTTFCSASDGSIFYITSCQTTDINNNIFENSGPSRRPGIFNSILLKGNELNLNKCNFSECSSLKASSSFNFDVSEKLTIDFASLHRCRGENIVCLNGIAPSVSISNLNFYNSSAGSEGLVFGKGLWEVTNSIFIFNQGIQATVEYGHITFINCLMDSPYFFSEYVSFENCVYSIHDPNAVFRETSINVVGQFHGDDKYPDDDDIINENPDIPARTTGFSFSLSGILSLVAAGLVIILIILAIVTFKVVKKHRKHVIHVLHEVYADEAEIRNNQNNQSQNSKEKDRIDEDKVNNSSNDGNTEGENELDDLYQFRNVTIPNTFMWDTDDGDMEVVNERPFLTGNFSTKLDEFEAKNKHGKNQNKEKSKKNAKKNAKKNSKKNKKAKRKV</sequence>
<evidence type="ECO:0000313" key="3">
    <source>
        <dbReference type="EMBL" id="OHS93719.1"/>
    </source>
</evidence>
<evidence type="ECO:0000313" key="4">
    <source>
        <dbReference type="Proteomes" id="UP000179807"/>
    </source>
</evidence>
<protein>
    <submittedName>
        <fullName evidence="3">Uncharacterized protein</fullName>
    </submittedName>
</protein>
<name>A0A1J4J6D2_9EUKA</name>
<dbReference type="AlphaFoldDB" id="A0A1J4J6D2"/>
<gene>
    <name evidence="3" type="ORF">TRFO_39987</name>
</gene>
<feature type="region of interest" description="Disordered" evidence="1">
    <location>
        <begin position="410"/>
        <end position="445"/>
    </location>
</feature>
<keyword evidence="2" id="KW-1133">Transmembrane helix</keyword>
<keyword evidence="2" id="KW-0472">Membrane</keyword>
<dbReference type="GeneID" id="94847648"/>
<keyword evidence="2" id="KW-0812">Transmembrane</keyword>
<keyword evidence="4" id="KW-1185">Reference proteome</keyword>
<evidence type="ECO:0000256" key="1">
    <source>
        <dbReference type="SAM" id="MobiDB-lite"/>
    </source>
</evidence>
<dbReference type="Proteomes" id="UP000179807">
    <property type="component" value="Unassembled WGS sequence"/>
</dbReference>
<dbReference type="EMBL" id="MLAK01001374">
    <property type="protein sequence ID" value="OHS93719.1"/>
    <property type="molecule type" value="Genomic_DNA"/>
</dbReference>
<proteinExistence type="predicted"/>
<feature type="compositionally biased region" description="Basic residues" evidence="1">
    <location>
        <begin position="495"/>
        <end position="527"/>
    </location>
</feature>
<feature type="compositionally biased region" description="Basic and acidic residues" evidence="1">
    <location>
        <begin position="420"/>
        <end position="431"/>
    </location>
</feature>
<accession>A0A1J4J6D2</accession>
<evidence type="ECO:0000256" key="2">
    <source>
        <dbReference type="SAM" id="Phobius"/>
    </source>
</evidence>
<dbReference type="VEuPathDB" id="TrichDB:TRFO_39987"/>
<organism evidence="3 4">
    <name type="scientific">Tritrichomonas foetus</name>
    <dbReference type="NCBI Taxonomy" id="1144522"/>
    <lineage>
        <taxon>Eukaryota</taxon>
        <taxon>Metamonada</taxon>
        <taxon>Parabasalia</taxon>
        <taxon>Tritrichomonadida</taxon>
        <taxon>Tritrichomonadidae</taxon>
        <taxon>Tritrichomonas</taxon>
    </lineage>
</organism>
<reference evidence="3" key="1">
    <citation type="submission" date="2016-10" db="EMBL/GenBank/DDBJ databases">
        <authorList>
            <person name="Benchimol M."/>
            <person name="Almeida L.G."/>
            <person name="Vasconcelos A.T."/>
            <person name="Perreira-Neves A."/>
            <person name="Rosa I.A."/>
            <person name="Tasca T."/>
            <person name="Bogo M.R."/>
            <person name="de Souza W."/>
        </authorList>
    </citation>
    <scope>NUCLEOTIDE SEQUENCE [LARGE SCALE GENOMIC DNA]</scope>
    <source>
        <strain evidence="3">K</strain>
    </source>
</reference>
<feature type="transmembrane region" description="Helical" evidence="2">
    <location>
        <begin position="358"/>
        <end position="383"/>
    </location>
</feature>
<comment type="caution">
    <text evidence="3">The sequence shown here is derived from an EMBL/GenBank/DDBJ whole genome shotgun (WGS) entry which is preliminary data.</text>
</comment>